<dbReference type="SUPFAM" id="SSF53448">
    <property type="entry name" value="Nucleotide-diphospho-sugar transferases"/>
    <property type="match status" value="1"/>
</dbReference>
<dbReference type="Gene3D" id="3.90.550.10">
    <property type="entry name" value="Spore Coat Polysaccharide Biosynthesis Protein SpsA, Chain A"/>
    <property type="match status" value="1"/>
</dbReference>
<feature type="domain" description="Glycosyltransferase 2-like" evidence="1">
    <location>
        <begin position="9"/>
        <end position="118"/>
    </location>
</feature>
<dbReference type="STRING" id="1058.SAMN05421783_101193"/>
<dbReference type="EMBL" id="FNNZ01000001">
    <property type="protein sequence ID" value="SDW04185.1"/>
    <property type="molecule type" value="Genomic_DNA"/>
</dbReference>
<name>A0A1H2QAS8_THIRO</name>
<dbReference type="Proteomes" id="UP000198816">
    <property type="component" value="Unassembled WGS sequence"/>
</dbReference>
<reference evidence="3" key="1">
    <citation type="submission" date="2016-10" db="EMBL/GenBank/DDBJ databases">
        <authorList>
            <person name="Varghese N."/>
            <person name="Submissions S."/>
        </authorList>
    </citation>
    <scope>NUCLEOTIDE SEQUENCE [LARGE SCALE GENOMIC DNA]</scope>
    <source>
        <strain evidence="3">DSM 217</strain>
    </source>
</reference>
<dbReference type="CDD" id="cd06433">
    <property type="entry name" value="GT_2_WfgS_like"/>
    <property type="match status" value="1"/>
</dbReference>
<dbReference type="AlphaFoldDB" id="A0A1H2QAS8"/>
<dbReference type="PANTHER" id="PTHR22916">
    <property type="entry name" value="GLYCOSYLTRANSFERASE"/>
    <property type="match status" value="1"/>
</dbReference>
<evidence type="ECO:0000259" key="1">
    <source>
        <dbReference type="Pfam" id="PF00535"/>
    </source>
</evidence>
<keyword evidence="3" id="KW-1185">Reference proteome</keyword>
<dbReference type="InterPro" id="IPR029044">
    <property type="entry name" value="Nucleotide-diphossugar_trans"/>
</dbReference>
<proteinExistence type="predicted"/>
<dbReference type="GO" id="GO:0016758">
    <property type="term" value="F:hexosyltransferase activity"/>
    <property type="evidence" value="ECO:0007669"/>
    <property type="project" value="UniProtKB-ARBA"/>
</dbReference>
<evidence type="ECO:0000313" key="2">
    <source>
        <dbReference type="EMBL" id="SDW04185.1"/>
    </source>
</evidence>
<dbReference type="OrthoDB" id="8742915at2"/>
<dbReference type="InterPro" id="IPR001173">
    <property type="entry name" value="Glyco_trans_2-like"/>
</dbReference>
<dbReference type="RefSeq" id="WP_093027221.1">
    <property type="nucleotide sequence ID" value="NZ_FNNZ01000001.1"/>
</dbReference>
<dbReference type="Pfam" id="PF00535">
    <property type="entry name" value="Glycos_transf_2"/>
    <property type="match status" value="1"/>
</dbReference>
<accession>A0A1H2QAS8</accession>
<keyword evidence="2" id="KW-0808">Transferase</keyword>
<evidence type="ECO:0000313" key="3">
    <source>
        <dbReference type="Proteomes" id="UP000198816"/>
    </source>
</evidence>
<gene>
    <name evidence="2" type="ORF">SAMN05421783_101193</name>
</gene>
<dbReference type="PANTHER" id="PTHR22916:SF65">
    <property type="entry name" value="SLR1065 PROTEIN"/>
    <property type="match status" value="1"/>
</dbReference>
<protein>
    <submittedName>
        <fullName evidence="2">Glycosyl transferase family 2</fullName>
    </submittedName>
</protein>
<sequence length="289" mass="32736">MESVKFDISVVTPSLNQAKFLEATLQSVLSQGYSRLEHIVVDGASEDGSTMIIDAHSDHLADWVSEPDSGQANAINKGFAKATGDILCWINSDDLLAPGCLQRVADYFSNHPDAVWCTGQCQLINETGVPGQVLEVNAALPSISWLMHFRDNRAAILQPSTFWRREAWEAVGPLREDLHYAFDFEFFYRIREHFGPPGQLDTVLSQFRLHDSSKTVSTGEMFLIEVMDVVREKRSGLSANDRVIVEAWLAAERAKECFIRQQKALKQGNFLMHWRWRVLGWAHRIARVF</sequence>
<organism evidence="2 3">
    <name type="scientific">Thiocapsa roseopersicina</name>
    <dbReference type="NCBI Taxonomy" id="1058"/>
    <lineage>
        <taxon>Bacteria</taxon>
        <taxon>Pseudomonadati</taxon>
        <taxon>Pseudomonadota</taxon>
        <taxon>Gammaproteobacteria</taxon>
        <taxon>Chromatiales</taxon>
        <taxon>Chromatiaceae</taxon>
        <taxon>Thiocapsa</taxon>
    </lineage>
</organism>